<dbReference type="PANTHER" id="PTHR34216">
    <property type="match status" value="1"/>
</dbReference>
<dbReference type="STRING" id="1202724.AM493_03755"/>
<evidence type="ECO:0000256" key="1">
    <source>
        <dbReference type="ARBA" id="ARBA00022729"/>
    </source>
</evidence>
<dbReference type="AlphaFoldDB" id="A0A0M9VJV5"/>
<dbReference type="GO" id="GO:0005975">
    <property type="term" value="P:carbohydrate metabolic process"/>
    <property type="evidence" value="ECO:0007669"/>
    <property type="project" value="InterPro"/>
</dbReference>
<dbReference type="Pfam" id="PF01522">
    <property type="entry name" value="Polysacc_deac_1"/>
    <property type="match status" value="1"/>
</dbReference>
<proteinExistence type="predicted"/>
<dbReference type="PANTHER" id="PTHR34216:SF11">
    <property type="entry name" value="CHITOOLIGOSACCHARIDE DEACETYLASE"/>
    <property type="match status" value="1"/>
</dbReference>
<dbReference type="InterPro" id="IPR002509">
    <property type="entry name" value="NODB_dom"/>
</dbReference>
<keyword evidence="1" id="KW-0732">Signal</keyword>
<dbReference type="InterPro" id="IPR051398">
    <property type="entry name" value="Polysacch_Deacetylase"/>
</dbReference>
<reference evidence="3 4" key="1">
    <citation type="submission" date="2015-08" db="EMBL/GenBank/DDBJ databases">
        <title>Whole genome sequence of Flavobacterium akiainvivens IK-1T, from decaying Wikstroemia oahuensis, an endemic Hawaiian shrub.</title>
        <authorList>
            <person name="Wan X."/>
            <person name="Hou S."/>
            <person name="Saito J."/>
            <person name="Donachie S."/>
        </authorList>
    </citation>
    <scope>NUCLEOTIDE SEQUENCE [LARGE SCALE GENOMIC DNA]</scope>
    <source>
        <strain evidence="3 4">IK-1</strain>
    </source>
</reference>
<dbReference type="InterPro" id="IPR011330">
    <property type="entry name" value="Glyco_hydro/deAcase_b/a-brl"/>
</dbReference>
<keyword evidence="4" id="KW-1185">Reference proteome</keyword>
<accession>A0A0M9VJV5</accession>
<dbReference type="CDD" id="cd10967">
    <property type="entry name" value="CE4_GLA_like_6s"/>
    <property type="match status" value="1"/>
</dbReference>
<organism evidence="3 4">
    <name type="scientific">Flavobacterium akiainvivens</name>
    <dbReference type="NCBI Taxonomy" id="1202724"/>
    <lineage>
        <taxon>Bacteria</taxon>
        <taxon>Pseudomonadati</taxon>
        <taxon>Bacteroidota</taxon>
        <taxon>Flavobacteriia</taxon>
        <taxon>Flavobacteriales</taxon>
        <taxon>Flavobacteriaceae</taxon>
        <taxon>Flavobacterium</taxon>
    </lineage>
</organism>
<comment type="caution">
    <text evidence="3">The sequence shown here is derived from an EMBL/GenBank/DDBJ whole genome shotgun (WGS) entry which is preliminary data.</text>
</comment>
<name>A0A0M9VJV5_9FLAO</name>
<dbReference type="SUPFAM" id="SSF88713">
    <property type="entry name" value="Glycoside hydrolase/deacetylase"/>
    <property type="match status" value="1"/>
</dbReference>
<gene>
    <name evidence="3" type="ORF">AM493_03755</name>
</gene>
<feature type="domain" description="NodB homology" evidence="2">
    <location>
        <begin position="19"/>
        <end position="241"/>
    </location>
</feature>
<dbReference type="EMBL" id="LIYD01000005">
    <property type="protein sequence ID" value="KOS08190.1"/>
    <property type="molecule type" value="Genomic_DNA"/>
</dbReference>
<evidence type="ECO:0000313" key="3">
    <source>
        <dbReference type="EMBL" id="KOS08190.1"/>
    </source>
</evidence>
<evidence type="ECO:0000259" key="2">
    <source>
        <dbReference type="PROSITE" id="PS51677"/>
    </source>
</evidence>
<dbReference type="PROSITE" id="PS51677">
    <property type="entry name" value="NODB"/>
    <property type="match status" value="1"/>
</dbReference>
<protein>
    <recommendedName>
        <fullName evidence="2">NodB homology domain-containing protein</fullName>
    </recommendedName>
</protein>
<dbReference type="Gene3D" id="3.20.20.370">
    <property type="entry name" value="Glycoside hydrolase/deacetylase"/>
    <property type="match status" value="1"/>
</dbReference>
<evidence type="ECO:0000313" key="4">
    <source>
        <dbReference type="Proteomes" id="UP000037755"/>
    </source>
</evidence>
<sequence>MLISCSPDDPHAAGDPYEAGIVLTFDDDYADEWCDADEILGAYNWKATFFVTKYQQLSQEHKNKIYGLELNGHEIAGHGYNHVNSKQYVAGKSTERYAKDEIQPMIKAMGKDGFSLRSFSYPYGSRNGRIDTLLLDYFDIIRGTTYGRYAPQKQACYYNGSRLVFGLGIDQSYSHADIKYLKSLMQYAKDQNKIVIFYGHKPVEKPSGTHQASMKKLEEICKFANKLGLKYYTASELYGLE</sequence>
<dbReference type="PATRIC" id="fig|1202724.3.peg.772"/>
<dbReference type="GO" id="GO:0016810">
    <property type="term" value="F:hydrolase activity, acting on carbon-nitrogen (but not peptide) bonds"/>
    <property type="evidence" value="ECO:0007669"/>
    <property type="project" value="InterPro"/>
</dbReference>
<dbReference type="Proteomes" id="UP000037755">
    <property type="component" value="Unassembled WGS sequence"/>
</dbReference>